<keyword evidence="2" id="KW-1133">Transmembrane helix</keyword>
<feature type="compositionally biased region" description="Low complexity" evidence="1">
    <location>
        <begin position="14"/>
        <end position="35"/>
    </location>
</feature>
<keyword evidence="2" id="KW-0812">Transmembrane</keyword>
<feature type="region of interest" description="Disordered" evidence="1">
    <location>
        <begin position="1"/>
        <end position="45"/>
    </location>
</feature>
<reference evidence="3" key="1">
    <citation type="journal article" date="2014" name="PLoS ONE">
        <title>Transcriptome-Based Identification of ABC Transporters in the Western Tarnished Plant Bug Lygus hesperus.</title>
        <authorList>
            <person name="Hull J.J."/>
            <person name="Chaney K."/>
            <person name="Geib S.M."/>
            <person name="Fabrick J.A."/>
            <person name="Brent C.S."/>
            <person name="Walsh D."/>
            <person name="Lavine L.C."/>
        </authorList>
    </citation>
    <scope>NUCLEOTIDE SEQUENCE</scope>
</reference>
<proteinExistence type="predicted"/>
<evidence type="ECO:0000256" key="2">
    <source>
        <dbReference type="SAM" id="Phobius"/>
    </source>
</evidence>
<dbReference type="AlphaFoldDB" id="A0A0A9W3W8"/>
<feature type="transmembrane region" description="Helical" evidence="2">
    <location>
        <begin position="154"/>
        <end position="176"/>
    </location>
</feature>
<feature type="transmembrane region" description="Helical" evidence="2">
    <location>
        <begin position="123"/>
        <end position="142"/>
    </location>
</feature>
<organism evidence="3">
    <name type="scientific">Lygus hesperus</name>
    <name type="common">Western plant bug</name>
    <dbReference type="NCBI Taxonomy" id="30085"/>
    <lineage>
        <taxon>Eukaryota</taxon>
        <taxon>Metazoa</taxon>
        <taxon>Ecdysozoa</taxon>
        <taxon>Arthropoda</taxon>
        <taxon>Hexapoda</taxon>
        <taxon>Insecta</taxon>
        <taxon>Pterygota</taxon>
        <taxon>Neoptera</taxon>
        <taxon>Paraneoptera</taxon>
        <taxon>Hemiptera</taxon>
        <taxon>Heteroptera</taxon>
        <taxon>Panheteroptera</taxon>
        <taxon>Cimicomorpha</taxon>
        <taxon>Miridae</taxon>
        <taxon>Mirini</taxon>
        <taxon>Lygus</taxon>
    </lineage>
</organism>
<protein>
    <submittedName>
        <fullName evidence="3">DNA mismatch repair protein MutS</fullName>
    </submittedName>
</protein>
<dbReference type="EMBL" id="GBHO01041513">
    <property type="protein sequence ID" value="JAG02091.1"/>
    <property type="molecule type" value="Transcribed_RNA"/>
</dbReference>
<evidence type="ECO:0000256" key="1">
    <source>
        <dbReference type="SAM" id="MobiDB-lite"/>
    </source>
</evidence>
<reference evidence="3" key="2">
    <citation type="submission" date="2014-07" db="EMBL/GenBank/DDBJ databases">
        <authorList>
            <person name="Hull J."/>
        </authorList>
    </citation>
    <scope>NUCLEOTIDE SEQUENCE</scope>
</reference>
<name>A0A0A9W3W8_LYGHE</name>
<sequence>MSVSSSFKRHPKLSDQVPTTQSQQSSKTLPSSSNQVPEPVQEPTSPRLKTQYLYTAQVPVKESITEGLAEESTTSATTAAEKKSLWTFSILVLLLKSIEAVLSIFMLFMHSGELTVMSCKENSLLFVTCHTAPCVFLVARLSGAAWRRQMFDPFVEAGVLMAGALSYSWATLFVAADYFQTYHQTPFRVFLGLGQQYTKLSVPMIFIRAT</sequence>
<feature type="non-terminal residue" evidence="3">
    <location>
        <position position="210"/>
    </location>
</feature>
<gene>
    <name evidence="3" type="primary">mutS_32</name>
    <name evidence="3" type="ORF">CM83_100099</name>
</gene>
<evidence type="ECO:0000313" key="3">
    <source>
        <dbReference type="EMBL" id="JAG02091.1"/>
    </source>
</evidence>
<keyword evidence="2" id="KW-0472">Membrane</keyword>
<accession>A0A0A9W3W8</accession>
<feature type="transmembrane region" description="Helical" evidence="2">
    <location>
        <begin position="85"/>
        <end position="111"/>
    </location>
</feature>